<dbReference type="EMBL" id="JAENHL010000008">
    <property type="protein sequence ID" value="MBK1870304.1"/>
    <property type="molecule type" value="Genomic_DNA"/>
</dbReference>
<evidence type="ECO:0000313" key="2">
    <source>
        <dbReference type="Proteomes" id="UP000616151"/>
    </source>
</evidence>
<dbReference type="Proteomes" id="UP000616151">
    <property type="component" value="Unassembled WGS sequence"/>
</dbReference>
<comment type="caution">
    <text evidence="1">The sequence shown here is derived from an EMBL/GenBank/DDBJ whole genome shotgun (WGS) entry which is preliminary data.</text>
</comment>
<evidence type="ECO:0000313" key="1">
    <source>
        <dbReference type="EMBL" id="MBK1870304.1"/>
    </source>
</evidence>
<organism evidence="1 2">
    <name type="scientific">Taklimakanibacter albus</name>
    <dbReference type="NCBI Taxonomy" id="2800327"/>
    <lineage>
        <taxon>Bacteria</taxon>
        <taxon>Pseudomonadati</taxon>
        <taxon>Pseudomonadota</taxon>
        <taxon>Alphaproteobacteria</taxon>
        <taxon>Hyphomicrobiales</taxon>
        <taxon>Aestuariivirgaceae</taxon>
        <taxon>Taklimakanibacter</taxon>
    </lineage>
</organism>
<reference evidence="1" key="1">
    <citation type="submission" date="2021-01" db="EMBL/GenBank/DDBJ databases">
        <authorList>
            <person name="Sun Q."/>
        </authorList>
    </citation>
    <scope>NUCLEOTIDE SEQUENCE</scope>
    <source>
        <strain evidence="1">YIM B02566</strain>
    </source>
</reference>
<keyword evidence="2" id="KW-1185">Reference proteome</keyword>
<name>A0ACC5RCI5_9HYPH</name>
<gene>
    <name evidence="1" type="ORF">JHL16_28330</name>
</gene>
<protein>
    <submittedName>
        <fullName evidence="1">DUF899 domain-containing protein</fullName>
    </submittedName>
</protein>
<sequence length="223" mass="25072">MAKRLAMPAVVSPADWREARMRLLDKEKAATRTLDALAAERRRLPMVRLDQDYVFSGARGKVSLAGLFSGRRQLIVYHFMFAPDWSSACAGCARRIDDIGHLAHLHARETSLVAVARAPYSRLAELRRRKRWTVPFFSSAGSSFNADMGVGGEGEDDFGISIFFRDDDALVYRSYFTTGRGVEPSGFRHLLDMTPYGRQEAWEESPEGWPQSPTHGWGSARDE</sequence>
<proteinExistence type="predicted"/>
<accession>A0ACC5RCI5</accession>